<sequence>MKPALPYDVIEVNNMKARVIASFPDTVVADFKEFQEVDPQYERQVIKHGAYKIVKLDQNKNK</sequence>
<dbReference type="AlphaFoldDB" id="A0A9X1XBV2"/>
<dbReference type="RefSeq" id="WP_248251850.1">
    <property type="nucleotide sequence ID" value="NZ_JAIWJX010000002.1"/>
</dbReference>
<evidence type="ECO:0000313" key="2">
    <source>
        <dbReference type="Proteomes" id="UP001139011"/>
    </source>
</evidence>
<dbReference type="EMBL" id="JAIWJX010000002">
    <property type="protein sequence ID" value="MCK6256140.1"/>
    <property type="molecule type" value="Genomic_DNA"/>
</dbReference>
<evidence type="ECO:0000313" key="1">
    <source>
        <dbReference type="EMBL" id="MCK6256140.1"/>
    </source>
</evidence>
<gene>
    <name evidence="1" type="ORF">LCY76_05930</name>
</gene>
<keyword evidence="2" id="KW-1185">Reference proteome</keyword>
<organism evidence="1 2">
    <name type="scientific">Fictibacillus marinisediminis</name>
    <dbReference type="NCBI Taxonomy" id="2878389"/>
    <lineage>
        <taxon>Bacteria</taxon>
        <taxon>Bacillati</taxon>
        <taxon>Bacillota</taxon>
        <taxon>Bacilli</taxon>
        <taxon>Bacillales</taxon>
        <taxon>Fictibacillaceae</taxon>
        <taxon>Fictibacillus</taxon>
    </lineage>
</organism>
<protein>
    <recommendedName>
        <fullName evidence="3">DUF2187 domain-containing protein</fullName>
    </recommendedName>
</protein>
<dbReference type="Proteomes" id="UP001139011">
    <property type="component" value="Unassembled WGS sequence"/>
</dbReference>
<name>A0A9X1XBV2_9BACL</name>
<reference evidence="1" key="1">
    <citation type="submission" date="2021-09" db="EMBL/GenBank/DDBJ databases">
        <title>Genome analysis of Fictibacillus sp. KIGAM418 isolated from marine sediment.</title>
        <authorList>
            <person name="Seo M.-J."/>
            <person name="Cho E.-S."/>
            <person name="Hwang C.Y."/>
        </authorList>
    </citation>
    <scope>NUCLEOTIDE SEQUENCE</scope>
    <source>
        <strain evidence="1">KIGAM418</strain>
    </source>
</reference>
<evidence type="ECO:0008006" key="3">
    <source>
        <dbReference type="Google" id="ProtNLM"/>
    </source>
</evidence>
<comment type="caution">
    <text evidence="1">The sequence shown here is derived from an EMBL/GenBank/DDBJ whole genome shotgun (WGS) entry which is preliminary data.</text>
</comment>
<accession>A0A9X1XBV2</accession>
<proteinExistence type="predicted"/>